<sequence>MMDGVRTRPSKNTIDQGCAEVKVKCKSRRGTTDLQGNRVTGEGVPKIVKEYDQLSHQLRELSEAALESFYNRSKRGYRQSIWCEA</sequence>
<gene>
    <name evidence="1" type="ORF">SS1G_10267</name>
</gene>
<dbReference type="Proteomes" id="UP000001312">
    <property type="component" value="Unassembled WGS sequence"/>
</dbReference>
<reference evidence="2" key="1">
    <citation type="journal article" date="2011" name="PLoS Genet.">
        <title>Genomic analysis of the necrotrophic fungal pathogens Sclerotinia sclerotiorum and Botrytis cinerea.</title>
        <authorList>
            <person name="Amselem J."/>
            <person name="Cuomo C.A."/>
            <person name="van Kan J.A."/>
            <person name="Viaud M."/>
            <person name="Benito E.P."/>
            <person name="Couloux A."/>
            <person name="Coutinho P.M."/>
            <person name="de Vries R.P."/>
            <person name="Dyer P.S."/>
            <person name="Fillinger S."/>
            <person name="Fournier E."/>
            <person name="Gout L."/>
            <person name="Hahn M."/>
            <person name="Kohn L."/>
            <person name="Lapalu N."/>
            <person name="Plummer K.M."/>
            <person name="Pradier J.M."/>
            <person name="Quevillon E."/>
            <person name="Sharon A."/>
            <person name="Simon A."/>
            <person name="ten Have A."/>
            <person name="Tudzynski B."/>
            <person name="Tudzynski P."/>
            <person name="Wincker P."/>
            <person name="Andrew M."/>
            <person name="Anthouard V."/>
            <person name="Beever R.E."/>
            <person name="Beffa R."/>
            <person name="Benoit I."/>
            <person name="Bouzid O."/>
            <person name="Brault B."/>
            <person name="Chen Z."/>
            <person name="Choquer M."/>
            <person name="Collemare J."/>
            <person name="Cotton P."/>
            <person name="Danchin E.G."/>
            <person name="Da Silva C."/>
            <person name="Gautier A."/>
            <person name="Giraud C."/>
            <person name="Giraud T."/>
            <person name="Gonzalez C."/>
            <person name="Grossetete S."/>
            <person name="Guldener U."/>
            <person name="Henrissat B."/>
            <person name="Howlett B.J."/>
            <person name="Kodira C."/>
            <person name="Kretschmer M."/>
            <person name="Lappartient A."/>
            <person name="Leroch M."/>
            <person name="Levis C."/>
            <person name="Mauceli E."/>
            <person name="Neuveglise C."/>
            <person name="Oeser B."/>
            <person name="Pearson M."/>
            <person name="Poulain J."/>
            <person name="Poussereau N."/>
            <person name="Quesneville H."/>
            <person name="Rascle C."/>
            <person name="Schumacher J."/>
            <person name="Segurens B."/>
            <person name="Sexton A."/>
            <person name="Silva E."/>
            <person name="Sirven C."/>
            <person name="Soanes D.M."/>
            <person name="Talbot N.J."/>
            <person name="Templeton M."/>
            <person name="Yandava C."/>
            <person name="Yarden O."/>
            <person name="Zeng Q."/>
            <person name="Rollins J.A."/>
            <person name="Lebrun M.H."/>
            <person name="Dickman M."/>
        </authorList>
    </citation>
    <scope>NUCLEOTIDE SEQUENCE [LARGE SCALE GENOMIC DNA]</scope>
    <source>
        <strain evidence="2">ATCC 18683 / 1980 / Ss-1</strain>
    </source>
</reference>
<keyword evidence="2" id="KW-1185">Reference proteome</keyword>
<dbReference type="AlphaFoldDB" id="A7EY52"/>
<protein>
    <submittedName>
        <fullName evidence="1">Uncharacterized protein</fullName>
    </submittedName>
</protein>
<dbReference type="EMBL" id="CH476635">
    <property type="protein sequence ID" value="EDN94394.1"/>
    <property type="molecule type" value="Genomic_DNA"/>
</dbReference>
<dbReference type="InParanoid" id="A7EY52"/>
<organism evidence="1 2">
    <name type="scientific">Sclerotinia sclerotiorum (strain ATCC 18683 / 1980 / Ss-1)</name>
    <name type="common">White mold</name>
    <name type="synonym">Whetzelinia sclerotiorum</name>
    <dbReference type="NCBI Taxonomy" id="665079"/>
    <lineage>
        <taxon>Eukaryota</taxon>
        <taxon>Fungi</taxon>
        <taxon>Dikarya</taxon>
        <taxon>Ascomycota</taxon>
        <taxon>Pezizomycotina</taxon>
        <taxon>Leotiomycetes</taxon>
        <taxon>Helotiales</taxon>
        <taxon>Sclerotiniaceae</taxon>
        <taxon>Sclerotinia</taxon>
    </lineage>
</organism>
<dbReference type="RefSeq" id="XP_001588720.1">
    <property type="nucleotide sequence ID" value="XM_001588670.1"/>
</dbReference>
<evidence type="ECO:0000313" key="2">
    <source>
        <dbReference type="Proteomes" id="UP000001312"/>
    </source>
</evidence>
<accession>A7EY52</accession>
<dbReference type="HOGENOM" id="CLU_2514003_0_0_1"/>
<dbReference type="GeneID" id="5484735"/>
<evidence type="ECO:0000313" key="1">
    <source>
        <dbReference type="EMBL" id="EDN94394.1"/>
    </source>
</evidence>
<proteinExistence type="predicted"/>
<name>A7EY52_SCLS1</name>
<dbReference type="KEGG" id="ssl:SS1G_10267"/>